<dbReference type="OrthoDB" id="6978945at2"/>
<name>A0A0Q0YRG5_9PSED</name>
<comment type="caution">
    <text evidence="1">The sequence shown here is derived from an EMBL/GenBank/DDBJ whole genome shotgun (WGS) entry which is preliminary data.</text>
</comment>
<protein>
    <submittedName>
        <fullName evidence="1">Uncharacterized protein</fullName>
    </submittedName>
</protein>
<sequence>MTSKTVTVDKPVYPVVYRDRAFISRTLVMRDGRQLQVSKHHVEALDSEALSFLDRHPDLERLME</sequence>
<reference evidence="1 2" key="1">
    <citation type="submission" date="2015-10" db="EMBL/GenBank/DDBJ databases">
        <title>Pseudomonas helleri sp. nov. and Pseudomonas weihenstephanensis sp. nov., isolated from raw cows milk.</title>
        <authorList>
            <person name="Von Neubeck M."/>
            <person name="Huptas C."/>
            <person name="Wenning M."/>
            <person name="Scherer S."/>
        </authorList>
    </citation>
    <scope>NUCLEOTIDE SEQUENCE [LARGE SCALE GENOMIC DNA]</scope>
    <source>
        <strain evidence="1 2">BSTT44</strain>
    </source>
</reference>
<evidence type="ECO:0000313" key="2">
    <source>
        <dbReference type="Proteomes" id="UP000050342"/>
    </source>
</evidence>
<evidence type="ECO:0000313" key="1">
    <source>
        <dbReference type="EMBL" id="KQB51583.1"/>
    </source>
</evidence>
<accession>A0A0Q0YRG5</accession>
<gene>
    <name evidence="1" type="ORF">AQS70_17535</name>
</gene>
<dbReference type="EMBL" id="LLWH01000232">
    <property type="protein sequence ID" value="KQB51583.1"/>
    <property type="molecule type" value="Genomic_DNA"/>
</dbReference>
<dbReference type="RefSeq" id="WP_055104906.1">
    <property type="nucleotide sequence ID" value="NZ_LLWH01000232.1"/>
</dbReference>
<dbReference type="Proteomes" id="UP000050342">
    <property type="component" value="Unassembled WGS sequence"/>
</dbReference>
<dbReference type="AlphaFoldDB" id="A0A0Q0YRG5"/>
<keyword evidence="2" id="KW-1185">Reference proteome</keyword>
<dbReference type="STRING" id="1563157.AQS70_17535"/>
<organism evidence="1 2">
    <name type="scientific">Pseudomonas endophytica</name>
    <dbReference type="NCBI Taxonomy" id="1563157"/>
    <lineage>
        <taxon>Bacteria</taxon>
        <taxon>Pseudomonadati</taxon>
        <taxon>Pseudomonadota</taxon>
        <taxon>Gammaproteobacteria</taxon>
        <taxon>Pseudomonadales</taxon>
        <taxon>Pseudomonadaceae</taxon>
        <taxon>Pseudomonas</taxon>
    </lineage>
</organism>
<proteinExistence type="predicted"/>